<evidence type="ECO:0000313" key="2">
    <source>
        <dbReference type="EMBL" id="ACZ09192.1"/>
    </source>
</evidence>
<evidence type="ECO:0000313" key="3">
    <source>
        <dbReference type="Proteomes" id="UP000000845"/>
    </source>
</evidence>
<sequence length="118" mass="13288">MEKPMTLKILSIITTFVGCLRVYSGISILSKKWDYLSQSGQIPYIIVINFLVGLLVIWAGVFSFYGKSAGRLILVAGIVICLAVNLLYFKRPGNIALLTLIAMFYFVIPDIQKYFSRK</sequence>
<dbReference type="EMBL" id="CP001739">
    <property type="protein sequence ID" value="ACZ09192.1"/>
    <property type="molecule type" value="Genomic_DNA"/>
</dbReference>
<reference evidence="2 3" key="2">
    <citation type="journal article" date="2010" name="Stand. Genomic Sci.">
        <title>Complete genome sequence of Sebaldella termitidis type strain (NCTC 11300).</title>
        <authorList>
            <person name="Harmon-Smith M."/>
            <person name="Celia L."/>
            <person name="Chertkov O."/>
            <person name="Lapidus A."/>
            <person name="Copeland A."/>
            <person name="Glavina Del Rio T."/>
            <person name="Nolan M."/>
            <person name="Lucas S."/>
            <person name="Tice H."/>
            <person name="Cheng J.F."/>
            <person name="Han C."/>
            <person name="Detter J.C."/>
            <person name="Bruce D."/>
            <person name="Goodwin L."/>
            <person name="Pitluck S."/>
            <person name="Pati A."/>
            <person name="Liolios K."/>
            <person name="Ivanova N."/>
            <person name="Mavromatis K."/>
            <person name="Mikhailova N."/>
            <person name="Chen A."/>
            <person name="Palaniappan K."/>
            <person name="Land M."/>
            <person name="Hauser L."/>
            <person name="Chang Y.J."/>
            <person name="Jeffries C.D."/>
            <person name="Brettin T."/>
            <person name="Goker M."/>
            <person name="Beck B."/>
            <person name="Bristow J."/>
            <person name="Eisen J.A."/>
            <person name="Markowitz V."/>
            <person name="Hugenholtz P."/>
            <person name="Kyrpides N.C."/>
            <person name="Klenk H.P."/>
            <person name="Chen F."/>
        </authorList>
    </citation>
    <scope>NUCLEOTIDE SEQUENCE [LARGE SCALE GENOMIC DNA]</scope>
    <source>
        <strain evidence="3">ATCC 33386 / NCTC 11300</strain>
    </source>
</reference>
<evidence type="ECO:0000256" key="1">
    <source>
        <dbReference type="SAM" id="Phobius"/>
    </source>
</evidence>
<dbReference type="AlphaFoldDB" id="D1AL49"/>
<feature type="transmembrane region" description="Helical" evidence="1">
    <location>
        <begin position="7"/>
        <end position="30"/>
    </location>
</feature>
<reference evidence="3" key="1">
    <citation type="submission" date="2009-09" db="EMBL/GenBank/DDBJ databases">
        <title>The complete chromosome of Sebaldella termitidis ATCC 33386.</title>
        <authorList>
            <consortium name="US DOE Joint Genome Institute (JGI-PGF)"/>
            <person name="Lucas S."/>
            <person name="Copeland A."/>
            <person name="Lapidus A."/>
            <person name="Glavina del Rio T."/>
            <person name="Dalin E."/>
            <person name="Tice H."/>
            <person name="Bruce D."/>
            <person name="Goodwin L."/>
            <person name="Pitluck S."/>
            <person name="Kyrpides N."/>
            <person name="Mavromatis K."/>
            <person name="Ivanova N."/>
            <person name="Mikhailova N."/>
            <person name="Sims D."/>
            <person name="Meincke L."/>
            <person name="Brettin T."/>
            <person name="Detter J.C."/>
            <person name="Han C."/>
            <person name="Larimer F."/>
            <person name="Land M."/>
            <person name="Hauser L."/>
            <person name="Markowitz V."/>
            <person name="Cheng J.F."/>
            <person name="Hugenholtz P."/>
            <person name="Woyke T."/>
            <person name="Wu D."/>
            <person name="Eisen J.A."/>
        </authorList>
    </citation>
    <scope>NUCLEOTIDE SEQUENCE [LARGE SCALE GENOMIC DNA]</scope>
    <source>
        <strain evidence="3">ATCC 33386 / NCTC 11300</strain>
    </source>
</reference>
<dbReference type="Proteomes" id="UP000000845">
    <property type="component" value="Chromosome"/>
</dbReference>
<dbReference type="KEGG" id="str:Sterm_2338"/>
<dbReference type="PROSITE" id="PS51257">
    <property type="entry name" value="PROKAR_LIPOPROTEIN"/>
    <property type="match status" value="1"/>
</dbReference>
<dbReference type="HOGENOM" id="CLU_2071491_0_0_0"/>
<feature type="transmembrane region" description="Helical" evidence="1">
    <location>
        <begin position="42"/>
        <end position="65"/>
    </location>
</feature>
<keyword evidence="1" id="KW-1133">Transmembrane helix</keyword>
<dbReference type="RefSeq" id="WP_012861786.1">
    <property type="nucleotide sequence ID" value="NC_013517.1"/>
</dbReference>
<keyword evidence="3" id="KW-1185">Reference proteome</keyword>
<keyword evidence="1" id="KW-0812">Transmembrane</keyword>
<evidence type="ECO:0008006" key="4">
    <source>
        <dbReference type="Google" id="ProtNLM"/>
    </source>
</evidence>
<organism evidence="2 3">
    <name type="scientific">Sebaldella termitidis (strain ATCC 33386 / NCTC 11300)</name>
    <dbReference type="NCBI Taxonomy" id="526218"/>
    <lineage>
        <taxon>Bacteria</taxon>
        <taxon>Fusobacteriati</taxon>
        <taxon>Fusobacteriota</taxon>
        <taxon>Fusobacteriia</taxon>
        <taxon>Fusobacteriales</taxon>
        <taxon>Leptotrichiaceae</taxon>
        <taxon>Sebaldella</taxon>
    </lineage>
</organism>
<protein>
    <recommendedName>
        <fullName evidence="4">DoxX family protein</fullName>
    </recommendedName>
</protein>
<feature type="transmembrane region" description="Helical" evidence="1">
    <location>
        <begin position="95"/>
        <end position="115"/>
    </location>
</feature>
<accession>D1AL49</accession>
<name>D1AL49_SEBTE</name>
<gene>
    <name evidence="2" type="ordered locus">Sterm_2338</name>
</gene>
<keyword evidence="1" id="KW-0472">Membrane</keyword>
<feature type="transmembrane region" description="Helical" evidence="1">
    <location>
        <begin position="72"/>
        <end position="89"/>
    </location>
</feature>
<proteinExistence type="predicted"/>